<name>A0ABX1RWN2_9FLAO</name>
<keyword evidence="2" id="KW-1185">Reference proteome</keyword>
<comment type="caution">
    <text evidence="1">The sequence shown here is derived from an EMBL/GenBank/DDBJ whole genome shotgun (WGS) entry which is preliminary data.</text>
</comment>
<organism evidence="1 2">
    <name type="scientific">Flavivirga algicola</name>
    <dbReference type="NCBI Taxonomy" id="2729136"/>
    <lineage>
        <taxon>Bacteria</taxon>
        <taxon>Pseudomonadati</taxon>
        <taxon>Bacteroidota</taxon>
        <taxon>Flavobacteriia</taxon>
        <taxon>Flavobacteriales</taxon>
        <taxon>Flavobacteriaceae</taxon>
        <taxon>Flavivirga</taxon>
    </lineage>
</organism>
<sequence length="1100" mass="120602">MKTYTINLGQVYLFVLFFLAIKGITYAQLHSSPACGENFTLDWSSAPSATNEFNWLAAGVLSNTFINVDNSGIDFTVTFTGETGTLGVWGGTQTPKVGTSASGSSLENLDLVTNGFSSTGITCTITFSTPIYALSFDLSHVNSNGTNGDMYTITATTTNGDTLFPTFTSSPTPSYTINNSTGVVDANASSTSGTNAIVGVNFLDEDYIESVTFLWQNCSSCSPNVMHGSGLGNFSFCIPQTLDFDGVNDYIDRAAFLGGKSEVTMMSWIKLDAGSDGGEIIGQRNFRLYVDSNKNLKGFVRTDSGLSISTPDLSLATLSDNLWYHVSLKYNGNTGDITLDLNGESIWNYSDVSIIGTTLNNEAEWNSDHDFEIGRNTELNNNYFEGSIYECRVYNKSLTVSQLQRQVNQEIENNLGNVRGTIIPKDIEGLLWSDLELYYKMGVIETGYTPDSSNSNVDGHLNNMRTYQEYTAPLPYVTTSFCSGNWTDSNNWVHGDVWDVSAIPSESAIIQIQGNIQLNTDISTVGLIIDSASTLEVSNDSGVFNSWYLELNGILNLEDDCQLIQTENSDLVTSATGKILRRQEGASNVYRYNYWSSPVGAVGATSLTDNNAAINNANNTPFSLNTIKDESGIAMSFTSAYDEAGKISTYWLYTFKNGLTYWDWAALSPSTPLEVGVGYTQKGTGNAGVEQQYIFEGKPNNGTILVNVTDVGGAGSVASVSKTEYLLGNPYPSALDIHKFIDDNVGVIDGTLQLWQQWAGDSHYLDEYQAGYAQVNKLGSVRAYQFVGFYGAHNGSQDGTKTPSRYLPVGQGFITEIIADGTVEFNNSQRVFIKESDADGTYSTGSTFFKSSDTKYKKGSSTAKSGNQTGAMQKIRLEFNATSGPETRRELLMGFSETTTDGFDYGYDAECNESNNNDLNLNLESKNMNIQAYGPITVNKVVPLNFKSSGNNSFEIRITETENLDENQKVYLRDHLTGGYFELTTNEVYSFSSEQGKFNNRFEIVFQNESKTLSLEEAAFTENYIYYQNKTNTLFAKKLNSGVKKMALISMRGETVLEVDNISTEILENGFKFSNISTGAYVVCLRTEANEVLTKKIVFN</sequence>
<reference evidence="1 2" key="1">
    <citation type="submission" date="2020-04" db="EMBL/GenBank/DDBJ databases">
        <title>A Flavivirga sp. nov.</title>
        <authorList>
            <person name="Sun X."/>
        </authorList>
    </citation>
    <scope>NUCLEOTIDE SEQUENCE [LARGE SCALE GENOMIC DNA]</scope>
    <source>
        <strain evidence="1 2">Y03</strain>
    </source>
</reference>
<protein>
    <submittedName>
        <fullName evidence="1">LamG domain-containing protein</fullName>
    </submittedName>
</protein>
<gene>
    <name evidence="1" type="ORF">HHX25_08000</name>
</gene>
<dbReference type="Proteomes" id="UP000746690">
    <property type="component" value="Unassembled WGS sequence"/>
</dbReference>
<dbReference type="EMBL" id="JABBHF010000004">
    <property type="protein sequence ID" value="NMH87443.1"/>
    <property type="molecule type" value="Genomic_DNA"/>
</dbReference>
<dbReference type="RefSeq" id="WP_169671968.1">
    <property type="nucleotide sequence ID" value="NZ_JABBHF010000004.1"/>
</dbReference>
<evidence type="ECO:0000313" key="1">
    <source>
        <dbReference type="EMBL" id="NMH87443.1"/>
    </source>
</evidence>
<accession>A0ABX1RWN2</accession>
<evidence type="ECO:0000313" key="2">
    <source>
        <dbReference type="Proteomes" id="UP000746690"/>
    </source>
</evidence>
<dbReference type="InterPro" id="IPR013320">
    <property type="entry name" value="ConA-like_dom_sf"/>
</dbReference>
<dbReference type="SUPFAM" id="SSF49899">
    <property type="entry name" value="Concanavalin A-like lectins/glucanases"/>
    <property type="match status" value="1"/>
</dbReference>
<dbReference type="Gene3D" id="2.60.120.200">
    <property type="match status" value="1"/>
</dbReference>
<proteinExistence type="predicted"/>